<accession>A0A2W7RI74</accession>
<dbReference type="AlphaFoldDB" id="A0A2W7RI74"/>
<comment type="caution">
    <text evidence="1">The sequence shown here is derived from an EMBL/GenBank/DDBJ whole genome shotgun (WGS) entry which is preliminary data.</text>
</comment>
<proteinExistence type="predicted"/>
<dbReference type="EMBL" id="QKZT01000005">
    <property type="protein sequence ID" value="PZX54059.1"/>
    <property type="molecule type" value="Genomic_DNA"/>
</dbReference>
<evidence type="ECO:0000313" key="2">
    <source>
        <dbReference type="Proteomes" id="UP000248882"/>
    </source>
</evidence>
<sequence length="67" mass="7768">MDVTALILNIASFVIEPYCSVTHIANLTVMSKEILDKDRSRFMNPSKSLKKRKAAKFLRKMERKKII</sequence>
<gene>
    <name evidence="1" type="ORF">LV85_01398</name>
</gene>
<dbReference type="Proteomes" id="UP000248882">
    <property type="component" value="Unassembled WGS sequence"/>
</dbReference>
<organism evidence="1 2">
    <name type="scientific">Algoriphagus chordae</name>
    <dbReference type="NCBI Taxonomy" id="237019"/>
    <lineage>
        <taxon>Bacteria</taxon>
        <taxon>Pseudomonadati</taxon>
        <taxon>Bacteroidota</taxon>
        <taxon>Cytophagia</taxon>
        <taxon>Cytophagales</taxon>
        <taxon>Cyclobacteriaceae</taxon>
        <taxon>Algoriphagus</taxon>
    </lineage>
</organism>
<evidence type="ECO:0000313" key="1">
    <source>
        <dbReference type="EMBL" id="PZX54059.1"/>
    </source>
</evidence>
<keyword evidence="2" id="KW-1185">Reference proteome</keyword>
<protein>
    <submittedName>
        <fullName evidence="1">Uncharacterized protein</fullName>
    </submittedName>
</protein>
<reference evidence="1 2" key="1">
    <citation type="submission" date="2018-06" db="EMBL/GenBank/DDBJ databases">
        <title>Genomic Encyclopedia of Archaeal and Bacterial Type Strains, Phase II (KMG-II): from individual species to whole genera.</title>
        <authorList>
            <person name="Goeker M."/>
        </authorList>
    </citation>
    <scope>NUCLEOTIDE SEQUENCE [LARGE SCALE GENOMIC DNA]</scope>
    <source>
        <strain evidence="1 2">DSM 19830</strain>
    </source>
</reference>
<name>A0A2W7RI74_9BACT</name>